<dbReference type="SUPFAM" id="SSF74653">
    <property type="entry name" value="TolA/TonB C-terminal domain"/>
    <property type="match status" value="1"/>
</dbReference>
<name>A0A1H8AVV9_9SPHN</name>
<dbReference type="InterPro" id="IPR037682">
    <property type="entry name" value="TonB_C"/>
</dbReference>
<evidence type="ECO:0000313" key="3">
    <source>
        <dbReference type="EMBL" id="SEM74961.1"/>
    </source>
</evidence>
<keyword evidence="4" id="KW-1185">Reference proteome</keyword>
<evidence type="ECO:0000313" key="4">
    <source>
        <dbReference type="Proteomes" id="UP000199206"/>
    </source>
</evidence>
<dbReference type="STRING" id="1166340.SAMN05192583_1091"/>
<evidence type="ECO:0000256" key="1">
    <source>
        <dbReference type="SAM" id="SignalP"/>
    </source>
</evidence>
<dbReference type="OrthoDB" id="7538166at2"/>
<feature type="signal peptide" evidence="1">
    <location>
        <begin position="1"/>
        <end position="22"/>
    </location>
</feature>
<dbReference type="Gene3D" id="3.30.1150.10">
    <property type="match status" value="1"/>
</dbReference>
<dbReference type="EMBL" id="FOCF01000002">
    <property type="protein sequence ID" value="SEM74961.1"/>
    <property type="molecule type" value="Genomic_DNA"/>
</dbReference>
<feature type="domain" description="TonB C-terminal" evidence="2">
    <location>
        <begin position="554"/>
        <end position="646"/>
    </location>
</feature>
<dbReference type="RefSeq" id="WP_093664443.1">
    <property type="nucleotide sequence ID" value="NZ_FOCF01000002.1"/>
</dbReference>
<dbReference type="AlphaFoldDB" id="A0A1H8AVV9"/>
<dbReference type="Proteomes" id="UP000199206">
    <property type="component" value="Unassembled WGS sequence"/>
</dbReference>
<proteinExistence type="predicted"/>
<dbReference type="Pfam" id="PF03544">
    <property type="entry name" value="TonB_C"/>
    <property type="match status" value="1"/>
</dbReference>
<sequence length="646" mass="68233">MAKFGRICTGILLAGTCSITLAASPVPPGDGRAVDQALTAHDYRRAAIELNTLVAQRLPPTDKAGPDPLLDRLLAQLISVNGSPASAITLLTRLTSDAKLRDLPHHRLLLATAREEAGQFKQAERDYQTVRADRDATADDRLSAALGYARLRMMESPDEAAAALQATQALPGQAWEVDLQRARAEALGGHEDASRASLGRAWAEAPLAGAEQAAAARVASDMLVAAGRTGERNRLIALLTVDRLNRGVSTGQDVLAADVPVCGFSGVRPEDSVAIQFVRQAAPGRPRFSLIWASRPGIATVFLNAVARDPDYRIQDGQATAIVLKCRTAPAADYQVKANLEDQVLSWSTARGAYPLLDTGDETDAAALASALAERERRYGPTSVMLLPVLQRILAATVAGGFGSQEARTRAAALSHRIADIIGSNGGPPDLALLSTLSATSLDVAAQNKSVAAAQADFQMLLEQAGKNNAVSLDTLYTLVSGATALSQAPSVLRTQLLDQALAVVRAHSSAQDPRTLALALRLIGVRSEQGNAEALSGLVREYGLAQDLCSVAAPAVKFTSSNITADDYPPDLIQALLQGRTVLEFSIDPTGVARTPRILVSDPPFAFDAVAVAKSSTLNYEPAKRAGTAYTCRAQTQAVRWQLPY</sequence>
<reference evidence="4" key="1">
    <citation type="submission" date="2016-10" db="EMBL/GenBank/DDBJ databases">
        <authorList>
            <person name="Varghese N."/>
            <person name="Submissions S."/>
        </authorList>
    </citation>
    <scope>NUCLEOTIDE SEQUENCE [LARGE SCALE GENOMIC DNA]</scope>
    <source>
        <strain evidence="4">S6-262</strain>
    </source>
</reference>
<accession>A0A1H8AVV9</accession>
<dbReference type="PROSITE" id="PS52015">
    <property type="entry name" value="TONB_CTD"/>
    <property type="match status" value="1"/>
</dbReference>
<dbReference type="GO" id="GO:0055085">
    <property type="term" value="P:transmembrane transport"/>
    <property type="evidence" value="ECO:0007669"/>
    <property type="project" value="InterPro"/>
</dbReference>
<gene>
    <name evidence="3" type="ORF">SAMN05192583_1091</name>
</gene>
<keyword evidence="1" id="KW-0732">Signal</keyword>
<evidence type="ECO:0000259" key="2">
    <source>
        <dbReference type="PROSITE" id="PS52015"/>
    </source>
</evidence>
<organism evidence="3 4">
    <name type="scientific">Sphingomonas gellani</name>
    <dbReference type="NCBI Taxonomy" id="1166340"/>
    <lineage>
        <taxon>Bacteria</taxon>
        <taxon>Pseudomonadati</taxon>
        <taxon>Pseudomonadota</taxon>
        <taxon>Alphaproteobacteria</taxon>
        <taxon>Sphingomonadales</taxon>
        <taxon>Sphingomonadaceae</taxon>
        <taxon>Sphingomonas</taxon>
    </lineage>
</organism>
<protein>
    <submittedName>
        <fullName evidence="3">TonB protein C-terminal</fullName>
    </submittedName>
</protein>
<feature type="chain" id="PRO_5011593829" evidence="1">
    <location>
        <begin position="23"/>
        <end position="646"/>
    </location>
</feature>